<sequence length="171" mass="18201">MRRYEVILERVMVPYHERELARVIASQVLDARLGGPAGVVDAFQAAQAVTGGDPRWPVPETASRSDVAAVKRWRRATEAALDAVERGFAHVFVGMSEQEIELARADEFLTIVPTSNDLPLPARLLSEARVGLPWSATAAVVVSAAAQAALVAPAALIAQAPVMAHAAAFAR</sequence>
<evidence type="ECO:0000313" key="2">
    <source>
        <dbReference type="Proteomes" id="UP000231501"/>
    </source>
</evidence>
<dbReference type="Proteomes" id="UP000231501">
    <property type="component" value="Unassembled WGS sequence"/>
</dbReference>
<dbReference type="RefSeq" id="WP_099862512.1">
    <property type="nucleotide sequence ID" value="NZ_PEOG01000041.1"/>
</dbReference>
<keyword evidence="2" id="KW-1185">Reference proteome</keyword>
<dbReference type="OrthoDB" id="9156851at2"/>
<proteinExistence type="predicted"/>
<gene>
    <name evidence="1" type="ORF">CS062_15490</name>
</gene>
<organism evidence="1 2">
    <name type="scientific">Roseateles chitinivorans</name>
    <dbReference type="NCBI Taxonomy" id="2917965"/>
    <lineage>
        <taxon>Bacteria</taxon>
        <taxon>Pseudomonadati</taxon>
        <taxon>Pseudomonadota</taxon>
        <taxon>Betaproteobacteria</taxon>
        <taxon>Burkholderiales</taxon>
        <taxon>Sphaerotilaceae</taxon>
        <taxon>Roseateles</taxon>
    </lineage>
</organism>
<protein>
    <submittedName>
        <fullName evidence="1">Uncharacterized protein</fullName>
    </submittedName>
</protein>
<evidence type="ECO:0000313" key="1">
    <source>
        <dbReference type="EMBL" id="PIM52289.1"/>
    </source>
</evidence>
<accession>A0A2G9C9T5</accession>
<name>A0A2G9C9T5_9BURK</name>
<dbReference type="EMBL" id="PEOG01000041">
    <property type="protein sequence ID" value="PIM52289.1"/>
    <property type="molecule type" value="Genomic_DNA"/>
</dbReference>
<dbReference type="AlphaFoldDB" id="A0A2G9C9T5"/>
<reference evidence="1 2" key="1">
    <citation type="submission" date="2017-11" db="EMBL/GenBank/DDBJ databases">
        <title>Draft genome sequence of Mitsuaria sp. HWN-4.</title>
        <authorList>
            <person name="Gundlapally S.R."/>
        </authorList>
    </citation>
    <scope>NUCLEOTIDE SEQUENCE [LARGE SCALE GENOMIC DNA]</scope>
    <source>
        <strain evidence="1 2">HWN-4</strain>
    </source>
</reference>
<comment type="caution">
    <text evidence="1">The sequence shown here is derived from an EMBL/GenBank/DDBJ whole genome shotgun (WGS) entry which is preliminary data.</text>
</comment>